<gene>
    <name evidence="5" type="ORF">M407DRAFT_25745</name>
</gene>
<dbReference type="HOGENOM" id="CLU_2514280_0_0_1"/>
<evidence type="ECO:0000256" key="1">
    <source>
        <dbReference type="ARBA" id="ARBA00023157"/>
    </source>
</evidence>
<evidence type="ECO:0000313" key="5">
    <source>
        <dbReference type="EMBL" id="KIO24885.1"/>
    </source>
</evidence>
<sequence length="85" mass="8932">MQAVPVSTKYNVTYNTAGADKNLVVASNKTILGQGSNAGIKGIGLRMNGVSNIIIQNIQITDLNPQYVWGGDASELISSSIPNLL</sequence>
<evidence type="ECO:0000313" key="6">
    <source>
        <dbReference type="Proteomes" id="UP000054248"/>
    </source>
</evidence>
<keyword evidence="6" id="KW-1185">Reference proteome</keyword>
<reference evidence="5 6" key="1">
    <citation type="submission" date="2014-04" db="EMBL/GenBank/DDBJ databases">
        <authorList>
            <consortium name="DOE Joint Genome Institute"/>
            <person name="Kuo A."/>
            <person name="Girlanda M."/>
            <person name="Perotto S."/>
            <person name="Kohler A."/>
            <person name="Nagy L.G."/>
            <person name="Floudas D."/>
            <person name="Copeland A."/>
            <person name="Barry K.W."/>
            <person name="Cichocki N."/>
            <person name="Veneault-Fourrey C."/>
            <person name="LaButti K."/>
            <person name="Lindquist E.A."/>
            <person name="Lipzen A."/>
            <person name="Lundell T."/>
            <person name="Morin E."/>
            <person name="Murat C."/>
            <person name="Sun H."/>
            <person name="Tunlid A."/>
            <person name="Henrissat B."/>
            <person name="Grigoriev I.V."/>
            <person name="Hibbett D.S."/>
            <person name="Martin F."/>
            <person name="Nordberg H.P."/>
            <person name="Cantor M.N."/>
            <person name="Hua S.X."/>
        </authorList>
    </citation>
    <scope>NUCLEOTIDE SEQUENCE [LARGE SCALE GENOMIC DNA]</scope>
    <source>
        <strain evidence="5 6">MUT 4182</strain>
    </source>
</reference>
<dbReference type="EC" id="4.2.2.10" evidence="4"/>
<dbReference type="InterPro" id="IPR012334">
    <property type="entry name" value="Pectin_lyas_fold"/>
</dbReference>
<keyword evidence="5" id="KW-0456">Lyase</keyword>
<reference evidence="6" key="2">
    <citation type="submission" date="2015-01" db="EMBL/GenBank/DDBJ databases">
        <title>Evolutionary Origins and Diversification of the Mycorrhizal Mutualists.</title>
        <authorList>
            <consortium name="DOE Joint Genome Institute"/>
            <consortium name="Mycorrhizal Genomics Consortium"/>
            <person name="Kohler A."/>
            <person name="Kuo A."/>
            <person name="Nagy L.G."/>
            <person name="Floudas D."/>
            <person name="Copeland A."/>
            <person name="Barry K.W."/>
            <person name="Cichocki N."/>
            <person name="Veneault-Fourrey C."/>
            <person name="LaButti K."/>
            <person name="Lindquist E.A."/>
            <person name="Lipzen A."/>
            <person name="Lundell T."/>
            <person name="Morin E."/>
            <person name="Murat C."/>
            <person name="Riley R."/>
            <person name="Ohm R."/>
            <person name="Sun H."/>
            <person name="Tunlid A."/>
            <person name="Henrissat B."/>
            <person name="Grigoriev I.V."/>
            <person name="Hibbett D.S."/>
            <person name="Martin F."/>
        </authorList>
    </citation>
    <scope>NUCLEOTIDE SEQUENCE [LARGE SCALE GENOMIC DNA]</scope>
    <source>
        <strain evidence="6">MUT 4182</strain>
    </source>
</reference>
<comment type="catalytic activity">
    <reaction evidence="2">
        <text>Eliminative cleavage of (1-&gt;4)-alpha-D-galacturonan methyl ester to give oligosaccharides with 4-deoxy-6-O-methyl-alpha-D-galact-4-enuronosyl groups at their non-reducing ends.</text>
        <dbReference type="EC" id="4.2.2.10"/>
    </reaction>
</comment>
<accession>A0A0C3Q6C4</accession>
<dbReference type="InterPro" id="IPR011050">
    <property type="entry name" value="Pectin_lyase_fold/virulence"/>
</dbReference>
<dbReference type="InterPro" id="IPR045032">
    <property type="entry name" value="PEL"/>
</dbReference>
<dbReference type="AlphaFoldDB" id="A0A0C3Q6C4"/>
<protein>
    <recommendedName>
        <fullName evidence="4">pectin lyase</fullName>
        <ecNumber evidence="4">4.2.2.10</ecNumber>
    </recommendedName>
</protein>
<dbReference type="STRING" id="1051891.A0A0C3Q6C4"/>
<proteinExistence type="predicted"/>
<evidence type="ECO:0000256" key="3">
    <source>
        <dbReference type="ARBA" id="ARBA00037631"/>
    </source>
</evidence>
<dbReference type="EMBL" id="KN823052">
    <property type="protein sequence ID" value="KIO24885.1"/>
    <property type="molecule type" value="Genomic_DNA"/>
</dbReference>
<dbReference type="GO" id="GO:0030570">
    <property type="term" value="F:pectate lyase activity"/>
    <property type="evidence" value="ECO:0007669"/>
    <property type="project" value="InterPro"/>
</dbReference>
<name>A0A0C3Q6C4_9AGAM</name>
<keyword evidence="1" id="KW-1015">Disulfide bond</keyword>
<organism evidence="5 6">
    <name type="scientific">Tulasnella calospora MUT 4182</name>
    <dbReference type="NCBI Taxonomy" id="1051891"/>
    <lineage>
        <taxon>Eukaryota</taxon>
        <taxon>Fungi</taxon>
        <taxon>Dikarya</taxon>
        <taxon>Basidiomycota</taxon>
        <taxon>Agaricomycotina</taxon>
        <taxon>Agaricomycetes</taxon>
        <taxon>Cantharellales</taxon>
        <taxon>Tulasnellaceae</taxon>
        <taxon>Tulasnella</taxon>
    </lineage>
</organism>
<comment type="function">
    <text evidence="3">Pectinolytic enzymes consist of four classes of enzymes: pectin lyase, polygalacturonase, pectin methylesterase and rhamnogalacturonase. Among pectinolytic enzymes, pectin lyase is the most important in depolymerization of pectin, since it cleaves internal glycosidic bonds of highly methylated pectins.</text>
</comment>
<dbReference type="SUPFAM" id="SSF51126">
    <property type="entry name" value="Pectin lyase-like"/>
    <property type="match status" value="1"/>
</dbReference>
<dbReference type="GO" id="GO:0047490">
    <property type="term" value="F:pectin lyase activity"/>
    <property type="evidence" value="ECO:0007669"/>
    <property type="project" value="UniProtKB-EC"/>
</dbReference>
<dbReference type="Proteomes" id="UP000054248">
    <property type="component" value="Unassembled WGS sequence"/>
</dbReference>
<dbReference type="OrthoDB" id="1637350at2759"/>
<evidence type="ECO:0000256" key="4">
    <source>
        <dbReference type="ARBA" id="ARBA00039082"/>
    </source>
</evidence>
<dbReference type="Gene3D" id="2.160.20.10">
    <property type="entry name" value="Single-stranded right-handed beta-helix, Pectin lyase-like"/>
    <property type="match status" value="1"/>
</dbReference>
<evidence type="ECO:0000256" key="2">
    <source>
        <dbReference type="ARBA" id="ARBA00036818"/>
    </source>
</evidence>
<dbReference type="PANTHER" id="PTHR31683:SF67">
    <property type="entry name" value="PECTIN LYASE F-RELATED"/>
    <property type="match status" value="1"/>
</dbReference>
<dbReference type="PANTHER" id="PTHR31683">
    <property type="entry name" value="PECTATE LYASE 18-RELATED"/>
    <property type="match status" value="1"/>
</dbReference>